<feature type="compositionally biased region" description="Low complexity" evidence="1">
    <location>
        <begin position="447"/>
        <end position="461"/>
    </location>
</feature>
<dbReference type="Proteomes" id="UP000272193">
    <property type="component" value="Unassembled WGS sequence"/>
</dbReference>
<evidence type="ECO:0000313" key="2">
    <source>
        <dbReference type="EMBL" id="RPE64978.1"/>
    </source>
</evidence>
<dbReference type="EMBL" id="RKQL01000005">
    <property type="protein sequence ID" value="RPE64978.1"/>
    <property type="molecule type" value="Genomic_DNA"/>
</dbReference>
<organism evidence="2 3">
    <name type="scientific">Tibeticola sediminis</name>
    <dbReference type="NCBI Taxonomy" id="1917811"/>
    <lineage>
        <taxon>Bacteria</taxon>
        <taxon>Pseudomonadati</taxon>
        <taxon>Pseudomonadota</taxon>
        <taxon>Betaproteobacteria</taxon>
        <taxon>Burkholderiales</taxon>
        <taxon>Comamonadaceae</taxon>
        <taxon>Tibeticola</taxon>
    </lineage>
</organism>
<feature type="region of interest" description="Disordered" evidence="1">
    <location>
        <begin position="436"/>
        <end position="461"/>
    </location>
</feature>
<dbReference type="AlphaFoldDB" id="A0A3N4U5C3"/>
<dbReference type="SUPFAM" id="SSF56954">
    <property type="entry name" value="Outer membrane efflux proteins (OEP)"/>
    <property type="match status" value="1"/>
</dbReference>
<gene>
    <name evidence="2" type="ORF">EDC62_2102</name>
</gene>
<evidence type="ECO:0000313" key="3">
    <source>
        <dbReference type="Proteomes" id="UP000272193"/>
    </source>
</evidence>
<dbReference type="GO" id="GO:0015562">
    <property type="term" value="F:efflux transmembrane transporter activity"/>
    <property type="evidence" value="ECO:0007669"/>
    <property type="project" value="InterPro"/>
</dbReference>
<accession>A0A3N4U5C3</accession>
<dbReference type="PANTHER" id="PTHR30203">
    <property type="entry name" value="OUTER MEMBRANE CATION EFFLUX PROTEIN"/>
    <property type="match status" value="1"/>
</dbReference>
<proteinExistence type="predicted"/>
<keyword evidence="3" id="KW-1185">Reference proteome</keyword>
<evidence type="ECO:0000256" key="1">
    <source>
        <dbReference type="SAM" id="MobiDB-lite"/>
    </source>
</evidence>
<sequence>MPPQQTVAEAIAGRTGSLAVGAADLSPLPDSVGATAAAAPVDARIDAWLAEPLSDASAVRIALLRHPQMQTLLAELQLSQAEARLDAQLPNPQLALARLREGDARELDRALRFDLLGLVTLPWRQRAAERAEAAARWQAAQRVLLLAAQARNAWVDAVAAALMARQTAAAQEAAELGVELGRRMVRAGNWSAWQLGQAELALAEARQRSLAAEHAAGLARERLARAIGLADAPERFRLPERLPDLPAQLPLDVAAAERRALAERLDLRAAREQAQQRAEALGATRSTGALDTLTLGVDRNRISDPAGRRTQRGVELELSLPLFDAGGARNARAQAELARASAELREVAERARTEARTAWAQWQRAHQAARHWRDELVPLRQRLSEETLLRYNGMLTSPWDVLTQAAAQSVAVASAIAAERDFWFADTELQLALTGTSPRGLERPSDAAPTAASATPTPQGH</sequence>
<reference evidence="2 3" key="1">
    <citation type="submission" date="2018-11" db="EMBL/GenBank/DDBJ databases">
        <title>Genomic Encyclopedia of Type Strains, Phase IV (KMG-IV): sequencing the most valuable type-strain genomes for metagenomic binning, comparative biology and taxonomic classification.</title>
        <authorList>
            <person name="Goeker M."/>
        </authorList>
    </citation>
    <scope>NUCLEOTIDE SEQUENCE [LARGE SCALE GENOMIC DNA]</scope>
    <source>
        <strain evidence="2 3">DSM 101684</strain>
    </source>
</reference>
<dbReference type="InterPro" id="IPR010131">
    <property type="entry name" value="MdtP/NodT-like"/>
</dbReference>
<dbReference type="PANTHER" id="PTHR30203:SF24">
    <property type="entry name" value="BLR4935 PROTEIN"/>
    <property type="match status" value="1"/>
</dbReference>
<name>A0A3N4U5C3_9BURK</name>
<dbReference type="RefSeq" id="WP_124223420.1">
    <property type="nucleotide sequence ID" value="NZ_RKQL01000005.1"/>
</dbReference>
<dbReference type="Gene3D" id="1.20.1600.10">
    <property type="entry name" value="Outer membrane efflux proteins (OEP)"/>
    <property type="match status" value="1"/>
</dbReference>
<comment type="caution">
    <text evidence="2">The sequence shown here is derived from an EMBL/GenBank/DDBJ whole genome shotgun (WGS) entry which is preliminary data.</text>
</comment>
<dbReference type="OrthoDB" id="8554634at2"/>
<protein>
    <submittedName>
        <fullName evidence="2">Outer membrane protein TolC</fullName>
    </submittedName>
</protein>